<dbReference type="InterPro" id="IPR046347">
    <property type="entry name" value="bZIP_sf"/>
</dbReference>
<evidence type="ECO:0000256" key="2">
    <source>
        <dbReference type="ARBA" id="ARBA00023015"/>
    </source>
</evidence>
<sequence length="215" mass="24757">MAYGWEALRVASPLSYSVILLQLVLQKQLAKEAPDDISNSWRQGKKFNLGGRCRTCMLASIIVSFYMAMLNMAEDGVGFQCEVLENDHEFTATEIEELLSLFLANDGPPSPGSDSQGSMRTSATCSTNDDERKLRRMISNRESARRSRWRKKRHLEDLTNEVNRLMIQNRELKERLGRVLNHRHVVLRENDWLWMESVGLRARLSDLCRILAVMQ</sequence>
<keyword evidence="3" id="KW-0238">DNA-binding</keyword>
<keyword evidence="5" id="KW-0539">Nucleus</keyword>
<feature type="region of interest" description="Disordered" evidence="6">
    <location>
        <begin position="108"/>
        <end position="129"/>
    </location>
</feature>
<reference evidence="8 9" key="1">
    <citation type="submission" date="2024-03" db="EMBL/GenBank/DDBJ databases">
        <authorList>
            <person name="Gkanogiannis A."/>
            <person name="Becerra Lopez-Lavalle L."/>
        </authorList>
    </citation>
    <scope>NUCLEOTIDE SEQUENCE [LARGE SCALE GENOMIC DNA]</scope>
</reference>
<proteinExistence type="predicted"/>
<evidence type="ECO:0000256" key="3">
    <source>
        <dbReference type="ARBA" id="ARBA00023125"/>
    </source>
</evidence>
<evidence type="ECO:0000256" key="6">
    <source>
        <dbReference type="SAM" id="MobiDB-lite"/>
    </source>
</evidence>
<organism evidence="8 9">
    <name type="scientific">Citrullus colocynthis</name>
    <name type="common">colocynth</name>
    <dbReference type="NCBI Taxonomy" id="252529"/>
    <lineage>
        <taxon>Eukaryota</taxon>
        <taxon>Viridiplantae</taxon>
        <taxon>Streptophyta</taxon>
        <taxon>Embryophyta</taxon>
        <taxon>Tracheophyta</taxon>
        <taxon>Spermatophyta</taxon>
        <taxon>Magnoliopsida</taxon>
        <taxon>eudicotyledons</taxon>
        <taxon>Gunneridae</taxon>
        <taxon>Pentapetalae</taxon>
        <taxon>rosids</taxon>
        <taxon>fabids</taxon>
        <taxon>Cucurbitales</taxon>
        <taxon>Cucurbitaceae</taxon>
        <taxon>Benincaseae</taxon>
        <taxon>Citrullus</taxon>
    </lineage>
</organism>
<keyword evidence="9" id="KW-1185">Reference proteome</keyword>
<evidence type="ECO:0000313" key="9">
    <source>
        <dbReference type="Proteomes" id="UP001642487"/>
    </source>
</evidence>
<protein>
    <recommendedName>
        <fullName evidence="7">BZIP domain-containing protein</fullName>
    </recommendedName>
</protein>
<dbReference type="InterPro" id="IPR004827">
    <property type="entry name" value="bZIP"/>
</dbReference>
<dbReference type="Gene3D" id="1.20.5.170">
    <property type="match status" value="1"/>
</dbReference>
<evidence type="ECO:0000256" key="4">
    <source>
        <dbReference type="ARBA" id="ARBA00023163"/>
    </source>
</evidence>
<evidence type="ECO:0000256" key="1">
    <source>
        <dbReference type="ARBA" id="ARBA00004123"/>
    </source>
</evidence>
<dbReference type="SUPFAM" id="SSF57959">
    <property type="entry name" value="Leucine zipper domain"/>
    <property type="match status" value="1"/>
</dbReference>
<accession>A0ABP0XWF1</accession>
<evidence type="ECO:0000313" key="8">
    <source>
        <dbReference type="EMBL" id="CAK9312498.1"/>
    </source>
</evidence>
<dbReference type="CDD" id="cd14702">
    <property type="entry name" value="bZIP_plant_GBF1"/>
    <property type="match status" value="1"/>
</dbReference>
<dbReference type="Proteomes" id="UP001642487">
    <property type="component" value="Chromosome 11"/>
</dbReference>
<dbReference type="PROSITE" id="PS00036">
    <property type="entry name" value="BZIP_BASIC"/>
    <property type="match status" value="1"/>
</dbReference>
<dbReference type="SMART" id="SM00338">
    <property type="entry name" value="BRLZ"/>
    <property type="match status" value="1"/>
</dbReference>
<name>A0ABP0XWF1_9ROSI</name>
<dbReference type="PANTHER" id="PTHR45764:SF52">
    <property type="entry name" value="BASIC LEUCINE ZIPPER 4"/>
    <property type="match status" value="1"/>
</dbReference>
<dbReference type="PROSITE" id="PS50217">
    <property type="entry name" value="BZIP"/>
    <property type="match status" value="1"/>
</dbReference>
<dbReference type="InterPro" id="IPR045314">
    <property type="entry name" value="bZIP_plant_GBF1"/>
</dbReference>
<comment type="subcellular location">
    <subcellularLocation>
        <location evidence="1">Nucleus</location>
    </subcellularLocation>
</comment>
<evidence type="ECO:0000256" key="5">
    <source>
        <dbReference type="ARBA" id="ARBA00023242"/>
    </source>
</evidence>
<gene>
    <name evidence="8" type="ORF">CITCOLO1_LOCUS4188</name>
</gene>
<dbReference type="Pfam" id="PF00170">
    <property type="entry name" value="bZIP_1"/>
    <property type="match status" value="1"/>
</dbReference>
<feature type="domain" description="BZIP" evidence="7">
    <location>
        <begin position="130"/>
        <end position="179"/>
    </location>
</feature>
<dbReference type="PANTHER" id="PTHR45764">
    <property type="entry name" value="BZIP TRANSCRIPTION FACTOR 44"/>
    <property type="match status" value="1"/>
</dbReference>
<keyword evidence="2" id="KW-0805">Transcription regulation</keyword>
<dbReference type="EMBL" id="OZ021745">
    <property type="protein sequence ID" value="CAK9312498.1"/>
    <property type="molecule type" value="Genomic_DNA"/>
</dbReference>
<keyword evidence="4" id="KW-0804">Transcription</keyword>
<evidence type="ECO:0000259" key="7">
    <source>
        <dbReference type="PROSITE" id="PS50217"/>
    </source>
</evidence>